<dbReference type="InterPro" id="IPR015915">
    <property type="entry name" value="Kelch-typ_b-propeller"/>
</dbReference>
<reference evidence="2" key="2">
    <citation type="submission" date="2023-05" db="EMBL/GenBank/DDBJ databases">
        <authorList>
            <person name="Schelkunov M.I."/>
        </authorList>
    </citation>
    <scope>NUCLEOTIDE SEQUENCE</scope>
    <source>
        <strain evidence="2">Hsosn_3</strain>
        <tissue evidence="2">Leaf</tissue>
    </source>
</reference>
<evidence type="ECO:0000313" key="2">
    <source>
        <dbReference type="EMBL" id="KAK1377788.1"/>
    </source>
</evidence>
<evidence type="ECO:0000313" key="3">
    <source>
        <dbReference type="Proteomes" id="UP001237642"/>
    </source>
</evidence>
<reference evidence="2" key="1">
    <citation type="submission" date="2023-02" db="EMBL/GenBank/DDBJ databases">
        <title>Genome of toxic invasive species Heracleum sosnowskyi carries increased number of genes despite the absence of recent whole-genome duplications.</title>
        <authorList>
            <person name="Schelkunov M."/>
            <person name="Shtratnikova V."/>
            <person name="Makarenko M."/>
            <person name="Klepikova A."/>
            <person name="Omelchenko D."/>
            <person name="Novikova G."/>
            <person name="Obukhova E."/>
            <person name="Bogdanov V."/>
            <person name="Penin A."/>
            <person name="Logacheva M."/>
        </authorList>
    </citation>
    <scope>NUCLEOTIDE SEQUENCE</scope>
    <source>
        <strain evidence="2">Hsosn_3</strain>
        <tissue evidence="2">Leaf</tissue>
    </source>
</reference>
<protein>
    <submittedName>
        <fullName evidence="2">Uncharacterized protein</fullName>
    </submittedName>
</protein>
<accession>A0AAD8I4P2</accession>
<keyword evidence="3" id="KW-1185">Reference proteome</keyword>
<feature type="region of interest" description="Disordered" evidence="1">
    <location>
        <begin position="1"/>
        <end position="57"/>
    </location>
</feature>
<dbReference type="EMBL" id="JAUIZM010000006">
    <property type="protein sequence ID" value="KAK1377788.1"/>
    <property type="molecule type" value="Genomic_DNA"/>
</dbReference>
<dbReference type="NCBIfam" id="TIGR01640">
    <property type="entry name" value="F_box_assoc_1"/>
    <property type="match status" value="1"/>
</dbReference>
<sequence>MDYSSDDEDDVTDISDDEGDIEADRETNDEGEADAVEEEVESDGDGNNGEGSHEDSGFSWDSVANDYKLLAIPSGCSSSCTHSNGLVYSSRTNCWSSIADPPVVHGLKVPSVIVKGIPYWKCLMLTAILKFEARNNEFTCFTVSKDVGKRYNLANLNDCLARIEFSGKTDSMDVYQYNEENNGWRKMFTVNFTENLIISCPTCFKYGGEIIFNGSFYLTDSKSTQIKRLAYQIHRNSGIHGHSYTPSLVVLEGMEPLQSVQDGEIDPEVISRLEQRLHRLVTILVETPHL</sequence>
<feature type="compositionally biased region" description="Acidic residues" evidence="1">
    <location>
        <begin position="1"/>
        <end position="21"/>
    </location>
</feature>
<comment type="caution">
    <text evidence="2">The sequence shown here is derived from an EMBL/GenBank/DDBJ whole genome shotgun (WGS) entry which is preliminary data.</text>
</comment>
<organism evidence="2 3">
    <name type="scientific">Heracleum sosnowskyi</name>
    <dbReference type="NCBI Taxonomy" id="360622"/>
    <lineage>
        <taxon>Eukaryota</taxon>
        <taxon>Viridiplantae</taxon>
        <taxon>Streptophyta</taxon>
        <taxon>Embryophyta</taxon>
        <taxon>Tracheophyta</taxon>
        <taxon>Spermatophyta</taxon>
        <taxon>Magnoliopsida</taxon>
        <taxon>eudicotyledons</taxon>
        <taxon>Gunneridae</taxon>
        <taxon>Pentapetalae</taxon>
        <taxon>asterids</taxon>
        <taxon>campanulids</taxon>
        <taxon>Apiales</taxon>
        <taxon>Apiaceae</taxon>
        <taxon>Apioideae</taxon>
        <taxon>apioid superclade</taxon>
        <taxon>Tordylieae</taxon>
        <taxon>Tordyliinae</taxon>
        <taxon>Heracleum</taxon>
    </lineage>
</organism>
<dbReference type="InterPro" id="IPR017451">
    <property type="entry name" value="F-box-assoc_interact_dom"/>
</dbReference>
<dbReference type="Proteomes" id="UP001237642">
    <property type="component" value="Unassembled WGS sequence"/>
</dbReference>
<name>A0AAD8I4P2_9APIA</name>
<dbReference type="SUPFAM" id="SSF117281">
    <property type="entry name" value="Kelch motif"/>
    <property type="match status" value="1"/>
</dbReference>
<evidence type="ECO:0000256" key="1">
    <source>
        <dbReference type="SAM" id="MobiDB-lite"/>
    </source>
</evidence>
<proteinExistence type="predicted"/>
<gene>
    <name evidence="2" type="ORF">POM88_024532</name>
</gene>
<dbReference type="AlphaFoldDB" id="A0AAD8I4P2"/>
<feature type="compositionally biased region" description="Acidic residues" evidence="1">
    <location>
        <begin position="29"/>
        <end position="44"/>
    </location>
</feature>